<comment type="catalytic activity">
    <reaction evidence="6 9">
        <text>L-proline + NADP(+) = (S)-1-pyrroline-5-carboxylate + NADPH + 2 H(+)</text>
        <dbReference type="Rhea" id="RHEA:14109"/>
        <dbReference type="ChEBI" id="CHEBI:15378"/>
        <dbReference type="ChEBI" id="CHEBI:17388"/>
        <dbReference type="ChEBI" id="CHEBI:57783"/>
        <dbReference type="ChEBI" id="CHEBI:58349"/>
        <dbReference type="ChEBI" id="CHEBI:60039"/>
        <dbReference type="EC" id="1.5.1.2"/>
    </reaction>
</comment>
<dbReference type="SUPFAM" id="SSF48179">
    <property type="entry name" value="6-phosphogluconate dehydrogenase C-terminal domain-like"/>
    <property type="match status" value="1"/>
</dbReference>
<evidence type="ECO:0000256" key="6">
    <source>
        <dbReference type="HAMAP-Rule" id="MF_01925"/>
    </source>
</evidence>
<evidence type="ECO:0000259" key="11">
    <source>
        <dbReference type="Pfam" id="PF14748"/>
    </source>
</evidence>
<dbReference type="PIRSF" id="PIRSF000193">
    <property type="entry name" value="Pyrrol-5-carb_rd"/>
    <property type="match status" value="1"/>
</dbReference>
<dbReference type="InterPro" id="IPR036291">
    <property type="entry name" value="NAD(P)-bd_dom_sf"/>
</dbReference>
<keyword evidence="3 6" id="KW-0521">NADP</keyword>
<evidence type="ECO:0000259" key="10">
    <source>
        <dbReference type="Pfam" id="PF03807"/>
    </source>
</evidence>
<comment type="similarity">
    <text evidence="1 6 9">Belongs to the pyrroline-5-carboxylate reductase family.</text>
</comment>
<dbReference type="AlphaFoldDB" id="A0A1S1V567"/>
<evidence type="ECO:0000256" key="1">
    <source>
        <dbReference type="ARBA" id="ARBA00005525"/>
    </source>
</evidence>
<keyword evidence="6" id="KW-0963">Cytoplasm</keyword>
<dbReference type="GO" id="GO:0005737">
    <property type="term" value="C:cytoplasm"/>
    <property type="evidence" value="ECO:0007669"/>
    <property type="project" value="UniProtKB-SubCell"/>
</dbReference>
<comment type="catalytic activity">
    <reaction evidence="6">
        <text>L-proline + NAD(+) = (S)-1-pyrroline-5-carboxylate + NADH + 2 H(+)</text>
        <dbReference type="Rhea" id="RHEA:14105"/>
        <dbReference type="ChEBI" id="CHEBI:15378"/>
        <dbReference type="ChEBI" id="CHEBI:17388"/>
        <dbReference type="ChEBI" id="CHEBI:57540"/>
        <dbReference type="ChEBI" id="CHEBI:57945"/>
        <dbReference type="ChEBI" id="CHEBI:60039"/>
        <dbReference type="EC" id="1.5.1.2"/>
    </reaction>
</comment>
<dbReference type="InterPro" id="IPR028939">
    <property type="entry name" value="P5C_Rdtase_cat_N"/>
</dbReference>
<dbReference type="Gene3D" id="1.10.3730.10">
    <property type="entry name" value="ProC C-terminal domain-like"/>
    <property type="match status" value="1"/>
</dbReference>
<dbReference type="InterPro" id="IPR008927">
    <property type="entry name" value="6-PGluconate_DH-like_C_sf"/>
</dbReference>
<gene>
    <name evidence="6 12" type="primary">proC</name>
    <name evidence="12" type="ORF">EUAN_17960</name>
</gene>
<dbReference type="Pfam" id="PF14748">
    <property type="entry name" value="P5CR_dimer"/>
    <property type="match status" value="1"/>
</dbReference>
<dbReference type="OrthoDB" id="9805754at2"/>
<evidence type="ECO:0000256" key="5">
    <source>
        <dbReference type="ARBA" id="ARBA00058118"/>
    </source>
</evidence>
<dbReference type="STRING" id="39480.EUAN_17960"/>
<name>A0A1S1V567_9FIRM</name>
<accession>A0A1S1V567</accession>
<dbReference type="NCBIfam" id="TIGR00112">
    <property type="entry name" value="proC"/>
    <property type="match status" value="1"/>
</dbReference>
<keyword evidence="2 6" id="KW-0641">Proline biosynthesis</keyword>
<dbReference type="GO" id="GO:0055129">
    <property type="term" value="P:L-proline biosynthetic process"/>
    <property type="evidence" value="ECO:0007669"/>
    <property type="project" value="UniProtKB-UniRule"/>
</dbReference>
<dbReference type="PANTHER" id="PTHR11645">
    <property type="entry name" value="PYRROLINE-5-CARBOXYLATE REDUCTASE"/>
    <property type="match status" value="1"/>
</dbReference>
<dbReference type="SUPFAM" id="SSF51735">
    <property type="entry name" value="NAD(P)-binding Rossmann-fold domains"/>
    <property type="match status" value="1"/>
</dbReference>
<dbReference type="HAMAP" id="MF_01925">
    <property type="entry name" value="P5C_reductase"/>
    <property type="match status" value="1"/>
</dbReference>
<dbReference type="PROSITE" id="PS00521">
    <property type="entry name" value="P5CR"/>
    <property type="match status" value="1"/>
</dbReference>
<dbReference type="EC" id="1.5.1.2" evidence="6 7"/>
<dbReference type="Pfam" id="PF03807">
    <property type="entry name" value="F420_oxidored"/>
    <property type="match status" value="1"/>
</dbReference>
<feature type="binding site" evidence="8">
    <location>
        <begin position="67"/>
        <end position="70"/>
    </location>
    <ligand>
        <name>NADP(+)</name>
        <dbReference type="ChEBI" id="CHEBI:58349"/>
    </ligand>
</feature>
<sequence length="265" mass="28845">MYKFGFIGIGNMGYSIIKGLMKSNSNEDFSFYDISSARAELIESELGIAPSKSMEELVSNSKYVFLAVKPQIYRVVMDSIKSYIKPDHVVITIAPGFDMETVKMYLGSSTRVIRSMPNTPALVGEGMSVITFSDDEYSDSEVKEIKSIFLSFGEMEIIDESQMNAVVPISGSSPAYVYMFIEAMADAGVSMGLPRNLAYKLASQSVLGSAKMVLETESHPGELKDAVCSPGGTTIEAVTVLEERGFRSAVIEAMKAAYSKTQKLG</sequence>
<dbReference type="InterPro" id="IPR053790">
    <property type="entry name" value="P5CR-like_CS"/>
</dbReference>
<dbReference type="FunFam" id="1.10.3730.10:FF:000001">
    <property type="entry name" value="Pyrroline-5-carboxylate reductase"/>
    <property type="match status" value="1"/>
</dbReference>
<comment type="pathway">
    <text evidence="6 9">Amino-acid biosynthesis; L-proline biosynthesis; L-proline from L-glutamate 5-semialdehyde: step 1/1.</text>
</comment>
<dbReference type="EMBL" id="MKIE01000007">
    <property type="protein sequence ID" value="OHW61793.1"/>
    <property type="molecule type" value="Genomic_DNA"/>
</dbReference>
<evidence type="ECO:0000313" key="12">
    <source>
        <dbReference type="EMBL" id="OHW61793.1"/>
    </source>
</evidence>
<evidence type="ECO:0000313" key="13">
    <source>
        <dbReference type="Proteomes" id="UP000180254"/>
    </source>
</evidence>
<evidence type="ECO:0000256" key="3">
    <source>
        <dbReference type="ARBA" id="ARBA00022857"/>
    </source>
</evidence>
<dbReference type="InterPro" id="IPR029036">
    <property type="entry name" value="P5CR_dimer"/>
</dbReference>
<keyword evidence="13" id="KW-1185">Reference proteome</keyword>
<keyword evidence="6 9" id="KW-0028">Amino-acid biosynthesis</keyword>
<organism evidence="12 13">
    <name type="scientific">Andreesenia angusta</name>
    <dbReference type="NCBI Taxonomy" id="39480"/>
    <lineage>
        <taxon>Bacteria</taxon>
        <taxon>Bacillati</taxon>
        <taxon>Bacillota</taxon>
        <taxon>Tissierellia</taxon>
        <taxon>Tissierellales</taxon>
        <taxon>Gottschalkiaceae</taxon>
        <taxon>Andreesenia</taxon>
    </lineage>
</organism>
<evidence type="ECO:0000256" key="4">
    <source>
        <dbReference type="ARBA" id="ARBA00023002"/>
    </source>
</evidence>
<dbReference type="InterPro" id="IPR000304">
    <property type="entry name" value="Pyrroline-COOH_reductase"/>
</dbReference>
<feature type="binding site" evidence="8">
    <location>
        <begin position="7"/>
        <end position="12"/>
    </location>
    <ligand>
        <name>NADP(+)</name>
        <dbReference type="ChEBI" id="CHEBI:58349"/>
    </ligand>
</feature>
<comment type="function">
    <text evidence="5 6">Catalyzes the reduction of 1-pyrroline-5-carboxylate (PCA) to L-proline.</text>
</comment>
<comment type="subcellular location">
    <subcellularLocation>
        <location evidence="6">Cytoplasm</location>
    </subcellularLocation>
</comment>
<comment type="caution">
    <text evidence="12">The sequence shown here is derived from an EMBL/GenBank/DDBJ whole genome shotgun (WGS) entry which is preliminary data.</text>
</comment>
<dbReference type="RefSeq" id="WP_071063788.1">
    <property type="nucleotide sequence ID" value="NZ_MKIE01000007.1"/>
</dbReference>
<dbReference type="Proteomes" id="UP000180254">
    <property type="component" value="Unassembled WGS sequence"/>
</dbReference>
<evidence type="ECO:0000256" key="7">
    <source>
        <dbReference type="NCBIfam" id="TIGR00112"/>
    </source>
</evidence>
<proteinExistence type="inferred from homology"/>
<feature type="domain" description="Pyrroline-5-carboxylate reductase dimerisation" evidence="11">
    <location>
        <begin position="160"/>
        <end position="264"/>
    </location>
</feature>
<dbReference type="UniPathway" id="UPA00098">
    <property type="reaction ID" value="UER00361"/>
</dbReference>
<protein>
    <recommendedName>
        <fullName evidence="6 7">Pyrroline-5-carboxylate reductase</fullName>
        <shortName evidence="6">P5C reductase</shortName>
        <shortName evidence="6">P5CR</shortName>
        <ecNumber evidence="6 7">1.5.1.2</ecNumber>
    </recommendedName>
    <alternativeName>
        <fullName evidence="6">PCA reductase</fullName>
    </alternativeName>
</protein>
<keyword evidence="4 6" id="KW-0560">Oxidoreductase</keyword>
<reference evidence="12 13" key="1">
    <citation type="submission" date="2016-09" db="EMBL/GenBank/DDBJ databases">
        <title>Genome sequence of Eubacterium angustum.</title>
        <authorList>
            <person name="Poehlein A."/>
            <person name="Daniel R."/>
        </authorList>
    </citation>
    <scope>NUCLEOTIDE SEQUENCE [LARGE SCALE GENOMIC DNA]</scope>
    <source>
        <strain evidence="12 13">DSM 1989</strain>
    </source>
</reference>
<dbReference type="GO" id="GO:0004735">
    <property type="term" value="F:pyrroline-5-carboxylate reductase activity"/>
    <property type="evidence" value="ECO:0007669"/>
    <property type="project" value="UniProtKB-UniRule"/>
</dbReference>
<evidence type="ECO:0000256" key="9">
    <source>
        <dbReference type="RuleBase" id="RU003903"/>
    </source>
</evidence>
<dbReference type="Gene3D" id="3.40.50.720">
    <property type="entry name" value="NAD(P)-binding Rossmann-like Domain"/>
    <property type="match status" value="1"/>
</dbReference>
<evidence type="ECO:0000256" key="2">
    <source>
        <dbReference type="ARBA" id="ARBA00022650"/>
    </source>
</evidence>
<evidence type="ECO:0000256" key="8">
    <source>
        <dbReference type="PIRSR" id="PIRSR000193-1"/>
    </source>
</evidence>
<feature type="domain" description="Pyrroline-5-carboxylate reductase catalytic N-terminal" evidence="10">
    <location>
        <begin position="3"/>
        <end position="95"/>
    </location>
</feature>
<dbReference type="PANTHER" id="PTHR11645:SF0">
    <property type="entry name" value="PYRROLINE-5-CARBOXYLATE REDUCTASE 3"/>
    <property type="match status" value="1"/>
</dbReference>